<dbReference type="EMBL" id="JANIDY010000001">
    <property type="protein sequence ID" value="MCX5617145.1"/>
    <property type="molecule type" value="Genomic_DNA"/>
</dbReference>
<sequence>MTVFRPFRFPSPSSSRFITFMMPVRHLRPVCIVLTPLALCGIIAAGSTAAQTMQTPPFWHKFLHRFASKHEGASLTPVTSTTAGSTSHTVTPGQPGTVSDIPAAQTNNQPPQPDSNPAAAPLPPVSTLSTEDKQTELTLSTALTFMMPRLLTPHTPQELCLWGMQALLETAASPLGQKHATASPQTGFTFTFHPNSLFSPAHLTVLYGGQTLLSERAPDKDDIAGWSLLSTRLIALLHQDVPRFQIISNDALLSHFINGMLARLDPYSRYQPPPPPPSHSDTAPPPTAQNVQIPGISVGLTLRRTHARFPLVAALNLNSPLWDAGITPGDSLISLDDHSTRRIPLETLQDMLAGPAGSTVRLEFRTQDGRHIVRPFIRSQMLEESVFPDHAGPYPILRVTHFSTHTAEEVSQYLSTLLPDTPPDADITHLPKTPPATLPGLVLDLRGNHGGILQQAVMTAALFLDHGVIATTEGRAPESNHVWSIQGGDLTNNTPLALLVDKDTGSAAEVLAAALADQQRAVVTGSSSFGKGMVQISAIMPNGGHLSLTWAHITAPQGWAIQGLGVVPQLCTTPRGQFPLRAQLTALRDGQSLMTATLQKSRLIHEDSPESARLALRNVCPPSPPSPSDMSAALALFIIPHAYHTALLQQPPPATADAPSPDPSH</sequence>
<dbReference type="SMART" id="SM00245">
    <property type="entry name" value="TSPc"/>
    <property type="match status" value="1"/>
</dbReference>
<dbReference type="Proteomes" id="UP001165576">
    <property type="component" value="Unassembled WGS sequence"/>
</dbReference>
<dbReference type="Gene3D" id="3.90.226.10">
    <property type="entry name" value="2-enoyl-CoA Hydratase, Chain A, domain 1"/>
    <property type="match status" value="1"/>
</dbReference>
<feature type="compositionally biased region" description="Pro residues" evidence="1">
    <location>
        <begin position="110"/>
        <end position="124"/>
    </location>
</feature>
<dbReference type="Pfam" id="PF17820">
    <property type="entry name" value="PDZ_6"/>
    <property type="match status" value="1"/>
</dbReference>
<evidence type="ECO:0000313" key="4">
    <source>
        <dbReference type="Proteomes" id="UP001165576"/>
    </source>
</evidence>
<name>A0ABT3WFZ6_9PROT</name>
<keyword evidence="4" id="KW-1185">Reference proteome</keyword>
<accession>A0ABT3WFZ6</accession>
<dbReference type="RefSeq" id="WP_266115668.1">
    <property type="nucleotide sequence ID" value="NZ_JANIDY010000001.1"/>
</dbReference>
<protein>
    <submittedName>
        <fullName evidence="3">S41 family peptidase</fullName>
    </submittedName>
</protein>
<proteinExistence type="predicted"/>
<dbReference type="InterPro" id="IPR036034">
    <property type="entry name" value="PDZ_sf"/>
</dbReference>
<evidence type="ECO:0000259" key="2">
    <source>
        <dbReference type="SMART" id="SM00245"/>
    </source>
</evidence>
<feature type="compositionally biased region" description="Pro residues" evidence="1">
    <location>
        <begin position="271"/>
        <end position="287"/>
    </location>
</feature>
<reference evidence="3" key="1">
    <citation type="submission" date="2022-07" db="EMBL/GenBank/DDBJ databases">
        <title>Bombella genomes.</title>
        <authorList>
            <person name="Harer L."/>
            <person name="Styblova S."/>
            <person name="Ehrmann M."/>
        </authorList>
    </citation>
    <scope>NUCLEOTIDE SEQUENCE</scope>
    <source>
        <strain evidence="3">TMW 2.2543</strain>
    </source>
</reference>
<dbReference type="PANTHER" id="PTHR32060">
    <property type="entry name" value="TAIL-SPECIFIC PROTEASE"/>
    <property type="match status" value="1"/>
</dbReference>
<dbReference type="Pfam" id="PF03572">
    <property type="entry name" value="Peptidase_S41"/>
    <property type="match status" value="1"/>
</dbReference>
<organism evidence="3 4">
    <name type="scientific">Bombella pluederhausensis</name>
    <dbReference type="NCBI Taxonomy" id="2967336"/>
    <lineage>
        <taxon>Bacteria</taxon>
        <taxon>Pseudomonadati</taxon>
        <taxon>Pseudomonadota</taxon>
        <taxon>Alphaproteobacteria</taxon>
        <taxon>Acetobacterales</taxon>
        <taxon>Acetobacteraceae</taxon>
        <taxon>Bombella</taxon>
    </lineage>
</organism>
<dbReference type="SUPFAM" id="SSF50156">
    <property type="entry name" value="PDZ domain-like"/>
    <property type="match status" value="1"/>
</dbReference>
<feature type="region of interest" description="Disordered" evidence="1">
    <location>
        <begin position="267"/>
        <end position="289"/>
    </location>
</feature>
<dbReference type="InterPro" id="IPR005151">
    <property type="entry name" value="Tail-specific_protease"/>
</dbReference>
<gene>
    <name evidence="3" type="ORF">NQF86_00460</name>
</gene>
<dbReference type="InterPro" id="IPR029045">
    <property type="entry name" value="ClpP/crotonase-like_dom_sf"/>
</dbReference>
<comment type="caution">
    <text evidence="3">The sequence shown here is derived from an EMBL/GenBank/DDBJ whole genome shotgun (WGS) entry which is preliminary data.</text>
</comment>
<dbReference type="SUPFAM" id="SSF52096">
    <property type="entry name" value="ClpP/crotonase"/>
    <property type="match status" value="1"/>
</dbReference>
<dbReference type="InterPro" id="IPR041489">
    <property type="entry name" value="PDZ_6"/>
</dbReference>
<feature type="compositionally biased region" description="Polar residues" evidence="1">
    <location>
        <begin position="76"/>
        <end position="97"/>
    </location>
</feature>
<dbReference type="PANTHER" id="PTHR32060:SF30">
    <property type="entry name" value="CARBOXY-TERMINAL PROCESSING PROTEASE CTPA"/>
    <property type="match status" value="1"/>
</dbReference>
<evidence type="ECO:0000313" key="3">
    <source>
        <dbReference type="EMBL" id="MCX5617145.1"/>
    </source>
</evidence>
<feature type="region of interest" description="Disordered" evidence="1">
    <location>
        <begin position="74"/>
        <end position="133"/>
    </location>
</feature>
<dbReference type="Gene3D" id="3.30.750.44">
    <property type="match status" value="1"/>
</dbReference>
<feature type="domain" description="Tail specific protease" evidence="2">
    <location>
        <begin position="359"/>
        <end position="573"/>
    </location>
</feature>
<evidence type="ECO:0000256" key="1">
    <source>
        <dbReference type="SAM" id="MobiDB-lite"/>
    </source>
</evidence>
<dbReference type="Gene3D" id="2.30.42.10">
    <property type="match status" value="1"/>
</dbReference>